<feature type="transmembrane region" description="Helical" evidence="1">
    <location>
        <begin position="321"/>
        <end position="345"/>
    </location>
</feature>
<proteinExistence type="predicted"/>
<dbReference type="KEGG" id="cjk:jk0090"/>
<feature type="transmembrane region" description="Helical" evidence="1">
    <location>
        <begin position="352"/>
        <end position="374"/>
    </location>
</feature>
<accession>Q4JY67</accession>
<reference evidence="2 3" key="1">
    <citation type="journal article" date="2005" name="J. Bacteriol.">
        <title>Complete genome sequence and analysis of the multiresistant nosocomial pathogen Corynebacterium jeikeium K411, a lipid-requiring bacterium of the human skin flora.</title>
        <authorList>
            <person name="Tauch A."/>
            <person name="Kaiser O."/>
            <person name="Hain T."/>
            <person name="Goesmann A."/>
            <person name="Weisshaar B."/>
            <person name="Albersmeier A."/>
            <person name="Bekel T."/>
            <person name="Bischoff N."/>
            <person name="Brune I."/>
            <person name="Chakraborty T."/>
            <person name="Kalinowski J."/>
            <person name="Meyer F."/>
            <person name="Rupp O."/>
            <person name="Schneiker S."/>
            <person name="Viehoever P."/>
            <person name="Puehler A."/>
        </authorList>
    </citation>
    <scope>NUCLEOTIDE SEQUENCE [LARGE SCALE GENOMIC DNA]</scope>
    <source>
        <strain evidence="2 3">K411</strain>
    </source>
</reference>
<name>Q4JY67_CORJK</name>
<dbReference type="EMBL" id="CR931997">
    <property type="protein sequence ID" value="CAI36240.1"/>
    <property type="molecule type" value="Genomic_DNA"/>
</dbReference>
<protein>
    <submittedName>
        <fullName evidence="2">Putative ABC transport system, permease protein</fullName>
    </submittedName>
</protein>
<evidence type="ECO:0000256" key="1">
    <source>
        <dbReference type="SAM" id="Phobius"/>
    </source>
</evidence>
<feature type="transmembrane region" description="Helical" evidence="1">
    <location>
        <begin position="281"/>
        <end position="301"/>
    </location>
</feature>
<keyword evidence="1" id="KW-0472">Membrane</keyword>
<dbReference type="RefSeq" id="WP_011272842.1">
    <property type="nucleotide sequence ID" value="NC_007164.1"/>
</dbReference>
<dbReference type="STRING" id="306537.jk0090"/>
<gene>
    <name evidence="2" type="ordered locus">jk0090</name>
</gene>
<feature type="transmembrane region" description="Helical" evidence="1">
    <location>
        <begin position="206"/>
        <end position="228"/>
    </location>
</feature>
<keyword evidence="1" id="KW-0812">Transmembrane</keyword>
<feature type="transmembrane region" description="Helical" evidence="1">
    <location>
        <begin position="386"/>
        <end position="408"/>
    </location>
</feature>
<keyword evidence="1" id="KW-1133">Transmembrane helix</keyword>
<feature type="transmembrane region" description="Helical" evidence="1">
    <location>
        <begin position="53"/>
        <end position="72"/>
    </location>
</feature>
<dbReference type="Proteomes" id="UP000000545">
    <property type="component" value="Chromosome"/>
</dbReference>
<feature type="transmembrane region" description="Helical" evidence="1">
    <location>
        <begin position="21"/>
        <end position="41"/>
    </location>
</feature>
<feature type="transmembrane region" description="Helical" evidence="1">
    <location>
        <begin position="122"/>
        <end position="143"/>
    </location>
</feature>
<organism evidence="2 3">
    <name type="scientific">Corynebacterium jeikeium (strain K411)</name>
    <dbReference type="NCBI Taxonomy" id="306537"/>
    <lineage>
        <taxon>Bacteria</taxon>
        <taxon>Bacillati</taxon>
        <taxon>Actinomycetota</taxon>
        <taxon>Actinomycetes</taxon>
        <taxon>Mycobacteriales</taxon>
        <taxon>Corynebacteriaceae</taxon>
        <taxon>Corynebacterium</taxon>
    </lineage>
</organism>
<feature type="transmembrane region" description="Helical" evidence="1">
    <location>
        <begin position="234"/>
        <end position="253"/>
    </location>
</feature>
<dbReference type="AlphaFoldDB" id="Q4JY67"/>
<evidence type="ECO:0000313" key="3">
    <source>
        <dbReference type="Proteomes" id="UP000000545"/>
    </source>
</evidence>
<feature type="transmembrane region" description="Helical" evidence="1">
    <location>
        <begin position="92"/>
        <end position="116"/>
    </location>
</feature>
<sequence>METTYRPLPWGTHWKLAMRQLLPKAGNLGFGAVFILLLLFFLMGGEEINGFKLGIYLLFGFSLGLQPITAVWGKAQLRALGMSVADIRRNLLIVMPVASAAVCGAMLLGYGFALIFSWHIPAFWVVLGFVFLVHVVSIIGALARVADNSEVVKASTSAAEEDETAQADKATLAGLFDAETRWRQQEKKSSNPTALDYLATWQIDSFMVWMHLAGLIAIVIGVIGWFASGLTASGAMWLYPAAMILLVAAYYCGEMLNSSLRNWLVLSGDRRSWYATAMGRLALWMPGVALLVLIGTAQFALLSVLFPGVGDVELQLSGKGLLMALLVAATVAMAFGSVAIVSFWVSNRFSGWMKWVASLIAIMLVSSVMAVIIVSVQEIDEAGTGLLGPVGTIFGAVAVMTMLVFAALRWGIGRFDTAHESIEENLGVSAEA</sequence>
<dbReference type="HOGENOM" id="CLU_661767_0_0_11"/>
<keyword evidence="3" id="KW-1185">Reference proteome</keyword>
<evidence type="ECO:0000313" key="2">
    <source>
        <dbReference type="EMBL" id="CAI36240.1"/>
    </source>
</evidence>